<keyword evidence="1" id="KW-1133">Transmembrane helix</keyword>
<evidence type="ECO:0000313" key="2">
    <source>
        <dbReference type="EMBL" id="EAY30066.1"/>
    </source>
</evidence>
<keyword evidence="3" id="KW-1185">Reference proteome</keyword>
<accession>A1ZHQ9</accession>
<dbReference type="Proteomes" id="UP000004095">
    <property type="component" value="Unassembled WGS sequence"/>
</dbReference>
<proteinExistence type="predicted"/>
<protein>
    <submittedName>
        <fullName evidence="2">Uncharacterized protein</fullName>
    </submittedName>
</protein>
<organism evidence="2 3">
    <name type="scientific">Microscilla marina ATCC 23134</name>
    <dbReference type="NCBI Taxonomy" id="313606"/>
    <lineage>
        <taxon>Bacteria</taxon>
        <taxon>Pseudomonadati</taxon>
        <taxon>Bacteroidota</taxon>
        <taxon>Cytophagia</taxon>
        <taxon>Cytophagales</taxon>
        <taxon>Microscillaceae</taxon>
        <taxon>Microscilla</taxon>
    </lineage>
</organism>
<gene>
    <name evidence="2" type="ORF">M23134_05399</name>
</gene>
<reference evidence="2 3" key="1">
    <citation type="submission" date="2007-01" db="EMBL/GenBank/DDBJ databases">
        <authorList>
            <person name="Haygood M."/>
            <person name="Podell S."/>
            <person name="Anderson C."/>
            <person name="Hopkinson B."/>
            <person name="Roe K."/>
            <person name="Barbeau K."/>
            <person name="Gaasterland T."/>
            <person name="Ferriera S."/>
            <person name="Johnson J."/>
            <person name="Kravitz S."/>
            <person name="Beeson K."/>
            <person name="Sutton G."/>
            <person name="Rogers Y.-H."/>
            <person name="Friedman R."/>
            <person name="Frazier M."/>
            <person name="Venter J.C."/>
        </authorList>
    </citation>
    <scope>NUCLEOTIDE SEQUENCE [LARGE SCALE GENOMIC DNA]</scope>
    <source>
        <strain evidence="2 3">ATCC 23134</strain>
    </source>
</reference>
<dbReference type="EMBL" id="AAWS01000008">
    <property type="protein sequence ID" value="EAY30066.1"/>
    <property type="molecule type" value="Genomic_DNA"/>
</dbReference>
<keyword evidence="1" id="KW-0472">Membrane</keyword>
<sequence>MLMGKPIIPEVMVCSPNKFNNGMIECKPKGKAIVSLGLFAVICYAASLLLFSVAAKTTFIYVVIVLLTVLGLIINLRMFMTYKVITVGKGKLFVKQPYLFRTKTYELINLKLVNEEKIKTFNDEYKELLLEFDNGKLKLNKQEYTDYERFKSYIDKNKPGKKKNKGKSKKSLG</sequence>
<dbReference type="AlphaFoldDB" id="A1ZHQ9"/>
<evidence type="ECO:0000313" key="3">
    <source>
        <dbReference type="Proteomes" id="UP000004095"/>
    </source>
</evidence>
<evidence type="ECO:0000256" key="1">
    <source>
        <dbReference type="SAM" id="Phobius"/>
    </source>
</evidence>
<keyword evidence="1" id="KW-0812">Transmembrane</keyword>
<comment type="caution">
    <text evidence="2">The sequence shown here is derived from an EMBL/GenBank/DDBJ whole genome shotgun (WGS) entry which is preliminary data.</text>
</comment>
<name>A1ZHQ9_MICM2</name>
<feature type="transmembrane region" description="Helical" evidence="1">
    <location>
        <begin position="59"/>
        <end position="79"/>
    </location>
</feature>
<feature type="transmembrane region" description="Helical" evidence="1">
    <location>
        <begin position="32"/>
        <end position="53"/>
    </location>
</feature>